<dbReference type="OrthoDB" id="1055148at2759"/>
<dbReference type="GO" id="GO:0004497">
    <property type="term" value="F:monooxygenase activity"/>
    <property type="evidence" value="ECO:0007669"/>
    <property type="project" value="UniProtKB-KW"/>
</dbReference>
<comment type="similarity">
    <text evidence="1">Belongs to the cytochrome P450 family.</text>
</comment>
<evidence type="ECO:0000256" key="4">
    <source>
        <dbReference type="ARBA" id="ARBA00023033"/>
    </source>
</evidence>
<keyword evidence="5" id="KW-1133">Transmembrane helix</keyword>
<keyword evidence="3" id="KW-0408">Iron</keyword>
<dbReference type="Pfam" id="PF00067">
    <property type="entry name" value="p450"/>
    <property type="match status" value="1"/>
</dbReference>
<evidence type="ECO:0000256" key="3">
    <source>
        <dbReference type="ARBA" id="ARBA00023004"/>
    </source>
</evidence>
<keyword evidence="5" id="KW-0812">Transmembrane</keyword>
<proteinExistence type="inferred from homology"/>
<feature type="transmembrane region" description="Helical" evidence="5">
    <location>
        <begin position="21"/>
        <end position="41"/>
    </location>
</feature>
<dbReference type="GO" id="GO:0016705">
    <property type="term" value="F:oxidoreductase activity, acting on paired donors, with incorporation or reduction of molecular oxygen"/>
    <property type="evidence" value="ECO:0007669"/>
    <property type="project" value="InterPro"/>
</dbReference>
<dbReference type="AlphaFoldDB" id="A0A1D1W7J8"/>
<keyword evidence="5" id="KW-0472">Membrane</keyword>
<dbReference type="PANTHER" id="PTHR24300:SF417">
    <property type="entry name" value="CYTOCHROME P450 508B1-RELATED"/>
    <property type="match status" value="1"/>
</dbReference>
<dbReference type="Proteomes" id="UP000186922">
    <property type="component" value="Unassembled WGS sequence"/>
</dbReference>
<gene>
    <name evidence="6" type="primary">RvY_16945</name>
    <name evidence="6" type="synonym">RvY_16945.2</name>
    <name evidence="6" type="ORF">RvY_16945-2</name>
</gene>
<dbReference type="GO" id="GO:0020037">
    <property type="term" value="F:heme binding"/>
    <property type="evidence" value="ECO:0007669"/>
    <property type="project" value="InterPro"/>
</dbReference>
<sequence>MLEGERWKNSRRFMLKTFRNLGNASVPLPFLSSVLCGKIVFPGMGKAGIQDRILHEAELLTDTLRKSNGEAYDPFSALSASVANVICTLCWNKRYEADDVVFRHILARLHSTSAYLVQAGPLLAYPSTTQPFLSENDHRFFLHKHVVFRRLKIRAGKVQTWMGSIYASHRRYPSLPQSHH</sequence>
<dbReference type="GO" id="GO:0005506">
    <property type="term" value="F:iron ion binding"/>
    <property type="evidence" value="ECO:0007669"/>
    <property type="project" value="InterPro"/>
</dbReference>
<dbReference type="Gene3D" id="1.10.630.10">
    <property type="entry name" value="Cytochrome P450"/>
    <property type="match status" value="1"/>
</dbReference>
<dbReference type="InterPro" id="IPR036396">
    <property type="entry name" value="Cyt_P450_sf"/>
</dbReference>
<keyword evidence="2" id="KW-0479">Metal-binding</keyword>
<dbReference type="SUPFAM" id="SSF48264">
    <property type="entry name" value="Cytochrome P450"/>
    <property type="match status" value="1"/>
</dbReference>
<name>A0A1D1W7J8_RAMVA</name>
<accession>A0A1D1W7J8</accession>
<protein>
    <submittedName>
        <fullName evidence="6">Uncharacterized protein</fullName>
    </submittedName>
</protein>
<organism evidence="6 7">
    <name type="scientific">Ramazzottius varieornatus</name>
    <name type="common">Water bear</name>
    <name type="synonym">Tardigrade</name>
    <dbReference type="NCBI Taxonomy" id="947166"/>
    <lineage>
        <taxon>Eukaryota</taxon>
        <taxon>Metazoa</taxon>
        <taxon>Ecdysozoa</taxon>
        <taxon>Tardigrada</taxon>
        <taxon>Eutardigrada</taxon>
        <taxon>Parachela</taxon>
        <taxon>Hypsibioidea</taxon>
        <taxon>Ramazzottiidae</taxon>
        <taxon>Ramazzottius</taxon>
    </lineage>
</organism>
<dbReference type="InterPro" id="IPR050182">
    <property type="entry name" value="Cytochrome_P450_fam2"/>
</dbReference>
<reference evidence="6 7" key="1">
    <citation type="journal article" date="2016" name="Nat. Commun.">
        <title>Extremotolerant tardigrade genome and improved radiotolerance of human cultured cells by tardigrade-unique protein.</title>
        <authorList>
            <person name="Hashimoto T."/>
            <person name="Horikawa D.D."/>
            <person name="Saito Y."/>
            <person name="Kuwahara H."/>
            <person name="Kozuka-Hata H."/>
            <person name="Shin-I T."/>
            <person name="Minakuchi Y."/>
            <person name="Ohishi K."/>
            <person name="Motoyama A."/>
            <person name="Aizu T."/>
            <person name="Enomoto A."/>
            <person name="Kondo K."/>
            <person name="Tanaka S."/>
            <person name="Hara Y."/>
            <person name="Koshikawa S."/>
            <person name="Sagara H."/>
            <person name="Miura T."/>
            <person name="Yokobori S."/>
            <person name="Miyagawa K."/>
            <person name="Suzuki Y."/>
            <person name="Kubo T."/>
            <person name="Oyama M."/>
            <person name="Kohara Y."/>
            <person name="Fujiyama A."/>
            <person name="Arakawa K."/>
            <person name="Katayama T."/>
            <person name="Toyoda A."/>
            <person name="Kunieda T."/>
        </authorList>
    </citation>
    <scope>NUCLEOTIDE SEQUENCE [LARGE SCALE GENOMIC DNA]</scope>
    <source>
        <strain evidence="6 7">YOKOZUNA-1</strain>
    </source>
</reference>
<evidence type="ECO:0000256" key="5">
    <source>
        <dbReference type="SAM" id="Phobius"/>
    </source>
</evidence>
<evidence type="ECO:0000256" key="1">
    <source>
        <dbReference type="ARBA" id="ARBA00010617"/>
    </source>
</evidence>
<keyword evidence="7" id="KW-1185">Reference proteome</keyword>
<evidence type="ECO:0000313" key="7">
    <source>
        <dbReference type="Proteomes" id="UP000186922"/>
    </source>
</evidence>
<dbReference type="EMBL" id="BDGG01000014">
    <property type="protein sequence ID" value="GAV07059.1"/>
    <property type="molecule type" value="Genomic_DNA"/>
</dbReference>
<evidence type="ECO:0000313" key="6">
    <source>
        <dbReference type="EMBL" id="GAV07059.1"/>
    </source>
</evidence>
<dbReference type="InterPro" id="IPR001128">
    <property type="entry name" value="Cyt_P450"/>
</dbReference>
<dbReference type="PANTHER" id="PTHR24300">
    <property type="entry name" value="CYTOCHROME P450 508A4-RELATED"/>
    <property type="match status" value="1"/>
</dbReference>
<comment type="caution">
    <text evidence="6">The sequence shown here is derived from an EMBL/GenBank/DDBJ whole genome shotgun (WGS) entry which is preliminary data.</text>
</comment>
<evidence type="ECO:0000256" key="2">
    <source>
        <dbReference type="ARBA" id="ARBA00022723"/>
    </source>
</evidence>
<dbReference type="STRING" id="947166.A0A1D1W7J8"/>
<keyword evidence="4" id="KW-0503">Monooxygenase</keyword>
<keyword evidence="4" id="KW-0560">Oxidoreductase</keyword>